<keyword evidence="1" id="KW-0862">Zinc</keyword>
<dbReference type="SUPFAM" id="SSF57850">
    <property type="entry name" value="RING/U-box"/>
    <property type="match status" value="1"/>
</dbReference>
<dbReference type="SMART" id="SM00184">
    <property type="entry name" value="RING"/>
    <property type="match status" value="1"/>
</dbReference>
<evidence type="ECO:0000313" key="4">
    <source>
        <dbReference type="Proteomes" id="UP000823775"/>
    </source>
</evidence>
<comment type="caution">
    <text evidence="3">The sequence shown here is derived from an EMBL/GenBank/DDBJ whole genome shotgun (WGS) entry which is preliminary data.</text>
</comment>
<evidence type="ECO:0000259" key="2">
    <source>
        <dbReference type="PROSITE" id="PS50089"/>
    </source>
</evidence>
<evidence type="ECO:0000313" key="3">
    <source>
        <dbReference type="EMBL" id="MCD7456461.1"/>
    </source>
</evidence>
<accession>A0ABS8SC56</accession>
<dbReference type="Gene3D" id="3.30.40.10">
    <property type="entry name" value="Zinc/RING finger domain, C3HC4 (zinc finger)"/>
    <property type="match status" value="1"/>
</dbReference>
<dbReference type="CDD" id="cd16449">
    <property type="entry name" value="RING-HC"/>
    <property type="match status" value="1"/>
</dbReference>
<dbReference type="PANTHER" id="PTHR46629">
    <property type="entry name" value="OS01G0917900 PROTEIN"/>
    <property type="match status" value="1"/>
</dbReference>
<gene>
    <name evidence="3" type="ORF">HAX54_031857</name>
</gene>
<keyword evidence="4" id="KW-1185">Reference proteome</keyword>
<dbReference type="EMBL" id="JACEIK010000404">
    <property type="protein sequence ID" value="MCD7456461.1"/>
    <property type="molecule type" value="Genomic_DNA"/>
</dbReference>
<dbReference type="Pfam" id="PF13920">
    <property type="entry name" value="zf-C3HC4_3"/>
    <property type="match status" value="1"/>
</dbReference>
<proteinExistence type="predicted"/>
<sequence length="297" mass="32434">MESAAGGSGNSSLRTLMFNDKIDTPNLGDFLRVKEDNNNNNLAGLTLGAVLSNKRECCSSSSSSSSSFPVHPNRTLLDIIRDDPNSSRKTKKAWKHFRNKLRLKPAADAWSSNISIQQHNNPIMSRRLSHDVVTYPEDLPVENFGQPEISASGSSSRMLGGDLRMGVENETAEEEESEGENAREEIGVDLEDQPVRMSLMALLTENDGDGSAYMMVDGDEEEDEENDENGVAGTSVGAGAGACGEYNSCCVCMVRHKGAAFIPCGHTFCRLCSRELWVQRGNCPLCNNFILEVLDIF</sequence>
<keyword evidence="1" id="KW-0863">Zinc-finger</keyword>
<dbReference type="Proteomes" id="UP000823775">
    <property type="component" value="Unassembled WGS sequence"/>
</dbReference>
<feature type="domain" description="RING-type" evidence="2">
    <location>
        <begin position="249"/>
        <end position="287"/>
    </location>
</feature>
<evidence type="ECO:0000256" key="1">
    <source>
        <dbReference type="PROSITE-ProRule" id="PRU00175"/>
    </source>
</evidence>
<dbReference type="InterPro" id="IPR013083">
    <property type="entry name" value="Znf_RING/FYVE/PHD"/>
</dbReference>
<name>A0ABS8SC56_DATST</name>
<organism evidence="3 4">
    <name type="scientific">Datura stramonium</name>
    <name type="common">Jimsonweed</name>
    <name type="synonym">Common thornapple</name>
    <dbReference type="NCBI Taxonomy" id="4076"/>
    <lineage>
        <taxon>Eukaryota</taxon>
        <taxon>Viridiplantae</taxon>
        <taxon>Streptophyta</taxon>
        <taxon>Embryophyta</taxon>
        <taxon>Tracheophyta</taxon>
        <taxon>Spermatophyta</taxon>
        <taxon>Magnoliopsida</taxon>
        <taxon>eudicotyledons</taxon>
        <taxon>Gunneridae</taxon>
        <taxon>Pentapetalae</taxon>
        <taxon>asterids</taxon>
        <taxon>lamiids</taxon>
        <taxon>Solanales</taxon>
        <taxon>Solanaceae</taxon>
        <taxon>Solanoideae</taxon>
        <taxon>Datureae</taxon>
        <taxon>Datura</taxon>
    </lineage>
</organism>
<keyword evidence="1" id="KW-0479">Metal-binding</keyword>
<reference evidence="3 4" key="1">
    <citation type="journal article" date="2021" name="BMC Genomics">
        <title>Datura genome reveals duplications of psychoactive alkaloid biosynthetic genes and high mutation rate following tissue culture.</title>
        <authorList>
            <person name="Rajewski A."/>
            <person name="Carter-House D."/>
            <person name="Stajich J."/>
            <person name="Litt A."/>
        </authorList>
    </citation>
    <scope>NUCLEOTIDE SEQUENCE [LARGE SCALE GENOMIC DNA]</scope>
    <source>
        <strain evidence="3">AR-01</strain>
    </source>
</reference>
<dbReference type="PROSITE" id="PS50089">
    <property type="entry name" value="ZF_RING_2"/>
    <property type="match status" value="1"/>
</dbReference>
<protein>
    <recommendedName>
        <fullName evidence="2">RING-type domain-containing protein</fullName>
    </recommendedName>
</protein>
<dbReference type="InterPro" id="IPR001841">
    <property type="entry name" value="Znf_RING"/>
</dbReference>